<keyword evidence="1" id="KW-1133">Transmembrane helix</keyword>
<dbReference type="EMBL" id="FNVS01000011">
    <property type="protein sequence ID" value="SEF97781.1"/>
    <property type="molecule type" value="Genomic_DNA"/>
</dbReference>
<evidence type="ECO:0000313" key="2">
    <source>
        <dbReference type="EMBL" id="SEF97781.1"/>
    </source>
</evidence>
<name>A0A8G2BX00_9BACT</name>
<sequence>MFLYTYYMQILEMSQVAIIYLSLSYFVRLFYVLISAFLYHRKRLLRKNRFIVMTFQNHYDELSKSLR</sequence>
<dbReference type="Proteomes" id="UP000236725">
    <property type="component" value="Unassembled WGS sequence"/>
</dbReference>
<comment type="caution">
    <text evidence="2">The sequence shown here is derived from an EMBL/GenBank/DDBJ whole genome shotgun (WGS) entry which is preliminary data.</text>
</comment>
<gene>
    <name evidence="2" type="ORF">SAMN05444001_1111</name>
</gene>
<keyword evidence="1" id="KW-0472">Membrane</keyword>
<reference evidence="2 3" key="1">
    <citation type="submission" date="2016-10" db="EMBL/GenBank/DDBJ databases">
        <authorList>
            <person name="Varghese N."/>
            <person name="Submissions S."/>
        </authorList>
    </citation>
    <scope>NUCLEOTIDE SEQUENCE [LARGE SCALE GENOMIC DNA]</scope>
    <source>
        <strain evidence="2 3">DSM 29073</strain>
    </source>
</reference>
<keyword evidence="1" id="KW-0812">Transmembrane</keyword>
<evidence type="ECO:0000313" key="3">
    <source>
        <dbReference type="Proteomes" id="UP000236725"/>
    </source>
</evidence>
<keyword evidence="3" id="KW-1185">Reference proteome</keyword>
<organism evidence="2 3">
    <name type="scientific">Parabacteroides chinchillae</name>
    <dbReference type="NCBI Taxonomy" id="871327"/>
    <lineage>
        <taxon>Bacteria</taxon>
        <taxon>Pseudomonadati</taxon>
        <taxon>Bacteroidota</taxon>
        <taxon>Bacteroidia</taxon>
        <taxon>Bacteroidales</taxon>
        <taxon>Tannerellaceae</taxon>
        <taxon>Parabacteroides</taxon>
    </lineage>
</organism>
<feature type="transmembrane region" description="Helical" evidence="1">
    <location>
        <begin position="17"/>
        <end position="39"/>
    </location>
</feature>
<protein>
    <submittedName>
        <fullName evidence="2">Uncharacterized protein</fullName>
    </submittedName>
</protein>
<proteinExistence type="predicted"/>
<dbReference type="AlphaFoldDB" id="A0A8G2BX00"/>
<accession>A0A8G2BX00</accession>
<evidence type="ECO:0000256" key="1">
    <source>
        <dbReference type="SAM" id="Phobius"/>
    </source>
</evidence>